<dbReference type="EnsemblMetazoa" id="LLOJ007186-RA">
    <property type="protein sequence ID" value="LLOJ007186-PA"/>
    <property type="gene ID" value="LLOJ007186"/>
</dbReference>
<dbReference type="Proteomes" id="UP000092461">
    <property type="component" value="Unassembled WGS sequence"/>
</dbReference>
<evidence type="ECO:0000313" key="4">
    <source>
        <dbReference type="EnsemblMetazoa" id="LLOJ007186-PA"/>
    </source>
</evidence>
<dbReference type="PANTHER" id="PTHR43903">
    <property type="entry name" value="NEUROLIGIN"/>
    <property type="match status" value="1"/>
</dbReference>
<keyword evidence="5" id="KW-1185">Reference proteome</keyword>
<dbReference type="EMBL" id="AJWK01023786">
    <property type="status" value="NOT_ANNOTATED_CDS"/>
    <property type="molecule type" value="Genomic_DNA"/>
</dbReference>
<feature type="compositionally biased region" description="Low complexity" evidence="2">
    <location>
        <begin position="32"/>
        <end position="46"/>
    </location>
</feature>
<dbReference type="VEuPathDB" id="VectorBase:LLONM1_004502"/>
<feature type="transmembrane region" description="Helical" evidence="3">
    <location>
        <begin position="60"/>
        <end position="84"/>
    </location>
</feature>
<dbReference type="EMBL" id="AJWK01023784">
    <property type="status" value="NOT_ANNOTATED_CDS"/>
    <property type="molecule type" value="Genomic_DNA"/>
</dbReference>
<keyword evidence="3" id="KW-1133">Transmembrane helix</keyword>
<proteinExistence type="inferred from homology"/>
<reference evidence="4" key="1">
    <citation type="submission" date="2020-05" db="UniProtKB">
        <authorList>
            <consortium name="EnsemblMetazoa"/>
        </authorList>
    </citation>
    <scope>IDENTIFICATION</scope>
    <source>
        <strain evidence="4">Jacobina</strain>
    </source>
</reference>
<keyword evidence="3" id="KW-0472">Membrane</keyword>
<name>A0A1B0CQN7_LUTLO</name>
<evidence type="ECO:0000256" key="2">
    <source>
        <dbReference type="SAM" id="MobiDB-lite"/>
    </source>
</evidence>
<evidence type="ECO:0000313" key="5">
    <source>
        <dbReference type="Proteomes" id="UP000092461"/>
    </source>
</evidence>
<evidence type="ECO:0000256" key="1">
    <source>
        <dbReference type="ARBA" id="ARBA00005964"/>
    </source>
</evidence>
<dbReference type="VEuPathDB" id="VectorBase:LLOJ007186"/>
<keyword evidence="3" id="KW-0812">Transmembrane</keyword>
<dbReference type="InterPro" id="IPR051093">
    <property type="entry name" value="Neuroligin/BSAL"/>
</dbReference>
<sequence length="221" mass="23609">MNYSIFTTQVFSLFNLSAPAAANGKMVRAKSTGDSTEGSEESQQGTAAPQEDGFAAYSTALSVTIAIGCSLLILNVLIFAGVYYQRDKTRSQDLQASGGGGYKKRSENGKVPNNICGDLDGITIHLKSDPTAILTHHHVMQHQLPPLDCMDGPQRAPPPPKYLKSFPENAMLAPNTLQLLGRNLNSCSIDGTATVTKSSLKQTNSESNPKRLSMSCVCDGK</sequence>
<dbReference type="AlphaFoldDB" id="A0A1B0CQN7"/>
<evidence type="ECO:0000256" key="3">
    <source>
        <dbReference type="SAM" id="Phobius"/>
    </source>
</evidence>
<protein>
    <submittedName>
        <fullName evidence="4">Uncharacterized protein</fullName>
    </submittedName>
</protein>
<dbReference type="EMBL" id="AJWK01023785">
    <property type="status" value="NOT_ANNOTATED_CDS"/>
    <property type="molecule type" value="Genomic_DNA"/>
</dbReference>
<organism evidence="4 5">
    <name type="scientific">Lutzomyia longipalpis</name>
    <name type="common">Sand fly</name>
    <dbReference type="NCBI Taxonomy" id="7200"/>
    <lineage>
        <taxon>Eukaryota</taxon>
        <taxon>Metazoa</taxon>
        <taxon>Ecdysozoa</taxon>
        <taxon>Arthropoda</taxon>
        <taxon>Hexapoda</taxon>
        <taxon>Insecta</taxon>
        <taxon>Pterygota</taxon>
        <taxon>Neoptera</taxon>
        <taxon>Endopterygota</taxon>
        <taxon>Diptera</taxon>
        <taxon>Nematocera</taxon>
        <taxon>Psychodoidea</taxon>
        <taxon>Psychodidae</taxon>
        <taxon>Lutzomyia</taxon>
        <taxon>Lutzomyia</taxon>
    </lineage>
</organism>
<feature type="region of interest" description="Disordered" evidence="2">
    <location>
        <begin position="28"/>
        <end position="50"/>
    </location>
</feature>
<comment type="similarity">
    <text evidence="1">Belongs to the type-B carboxylesterase/lipase family.</text>
</comment>
<feature type="region of interest" description="Disordered" evidence="2">
    <location>
        <begin position="90"/>
        <end position="110"/>
    </location>
</feature>
<dbReference type="EMBL" id="AJWK01023783">
    <property type="status" value="NOT_ANNOTATED_CDS"/>
    <property type="molecule type" value="Genomic_DNA"/>
</dbReference>
<accession>A0A1B0CQN7</accession>